<dbReference type="RefSeq" id="WP_382414591.1">
    <property type="nucleotide sequence ID" value="NZ_AP031500.1"/>
</dbReference>
<evidence type="ECO:0008006" key="4">
    <source>
        <dbReference type="Google" id="ProtNLM"/>
    </source>
</evidence>
<evidence type="ECO:0000313" key="2">
    <source>
        <dbReference type="EMBL" id="MFC3154373.1"/>
    </source>
</evidence>
<gene>
    <name evidence="2" type="ORF">ACFOEB_04090</name>
</gene>
<accession>A0ABV7HP08</accession>
<sequence>MHTLIRTALTLLLTTVALNAHADLKQLGTDFRTMMSNYTMNQAIKQRCPDITLPEMQSRPTVERAMQNKLGIQNYIQLMMSINKSDDKKNALATVDKLWESIEGCEDPKLTAALGRIAKAHSEAYARFESEPALVKPKDVPVPMRRR</sequence>
<dbReference type="EMBL" id="JBHRTL010000004">
    <property type="protein sequence ID" value="MFC3154373.1"/>
    <property type="molecule type" value="Genomic_DNA"/>
</dbReference>
<reference evidence="3" key="1">
    <citation type="journal article" date="2019" name="Int. J. Syst. Evol. Microbiol.">
        <title>The Global Catalogue of Microorganisms (GCM) 10K type strain sequencing project: providing services to taxonomists for standard genome sequencing and annotation.</title>
        <authorList>
            <consortium name="The Broad Institute Genomics Platform"/>
            <consortium name="The Broad Institute Genome Sequencing Center for Infectious Disease"/>
            <person name="Wu L."/>
            <person name="Ma J."/>
        </authorList>
    </citation>
    <scope>NUCLEOTIDE SEQUENCE [LARGE SCALE GENOMIC DNA]</scope>
    <source>
        <strain evidence="3">KCTC 52141</strain>
    </source>
</reference>
<feature type="chain" id="PRO_5046005525" description="Secreted protein" evidence="1">
    <location>
        <begin position="23"/>
        <end position="147"/>
    </location>
</feature>
<keyword evidence="1" id="KW-0732">Signal</keyword>
<proteinExistence type="predicted"/>
<evidence type="ECO:0000256" key="1">
    <source>
        <dbReference type="SAM" id="SignalP"/>
    </source>
</evidence>
<name>A0ABV7HP08_9GAMM</name>
<organism evidence="2 3">
    <name type="scientific">Gilvimarinus japonicus</name>
    <dbReference type="NCBI Taxonomy" id="1796469"/>
    <lineage>
        <taxon>Bacteria</taxon>
        <taxon>Pseudomonadati</taxon>
        <taxon>Pseudomonadota</taxon>
        <taxon>Gammaproteobacteria</taxon>
        <taxon>Cellvibrionales</taxon>
        <taxon>Cellvibrionaceae</taxon>
        <taxon>Gilvimarinus</taxon>
    </lineage>
</organism>
<keyword evidence="3" id="KW-1185">Reference proteome</keyword>
<feature type="signal peptide" evidence="1">
    <location>
        <begin position="1"/>
        <end position="22"/>
    </location>
</feature>
<evidence type="ECO:0000313" key="3">
    <source>
        <dbReference type="Proteomes" id="UP001595548"/>
    </source>
</evidence>
<comment type="caution">
    <text evidence="2">The sequence shown here is derived from an EMBL/GenBank/DDBJ whole genome shotgun (WGS) entry which is preliminary data.</text>
</comment>
<protein>
    <recommendedName>
        <fullName evidence="4">Secreted protein</fullName>
    </recommendedName>
</protein>
<dbReference type="Proteomes" id="UP001595548">
    <property type="component" value="Unassembled WGS sequence"/>
</dbReference>